<feature type="compositionally biased region" description="Low complexity" evidence="1">
    <location>
        <begin position="483"/>
        <end position="501"/>
    </location>
</feature>
<proteinExistence type="predicted"/>
<dbReference type="Proteomes" id="UP000053989">
    <property type="component" value="Unassembled WGS sequence"/>
</dbReference>
<sequence length="713" mass="76270">MHDQRSLSGSGANNDSHASLAASASTSAPCLRHRSSTLKPLKKTPARLNVPQIPFTASSDGHSQRRPPSPLPRIKSIAPSAPVTNGHAVSLTPTPATPSHPTGIRAHFAQLLPRHAVFLVRISIHELNNVPLVRGEFGVRWKVKGVTNGGLLGKVKGRGKGKGKSQNTKGTSAPDTSSRSHDAHGSLKGKGKERESDMDNASLLDASTSISDTHSITASSSTHSHSHGHGSPISLARGWAGAHNQTHPRNIPTLVVSSNSPSTPAPVISRNISGTSVASTLSSASPSTHPNLHLPAHYLATEWCPQLQAYSSTLSLASQGSPQSHAPSLADTPPTDGYTPAKGQTPFIVLKDHNVIWEQTLNFVVQMGVARETGELGECPVKLMVMQRVIHGDPDAPRNPRVGSIYLNLAQYVSAGIVTRRYLLRQSKTNATLKLTVQLEHTSGAPSYIAPPLPKGEILSGVAGLLESDTYRNYPSALGLYSSGSGSSDSLSDASSDSSPSAPCPPQGPGPAGQTKAHSRQRRTKNHKRNGFDPSKLPDIRGPRATEKLIEAIFNPAPVTSPTRVTPFTFLLEGYDEQDGAYEGEDQGSLEREHDMDRKFVFGIAEDICGVTFLEEREDMEELDQDMEQLDSESDYHSARSGRSVLLHTEDGEYALRSKRSLRSIGSRLGLRVDGKNGDAVNVEAAASIVSVDVGATPTAEKRMWWQKVLRPV</sequence>
<evidence type="ECO:0000313" key="3">
    <source>
        <dbReference type="EMBL" id="KIM51447.1"/>
    </source>
</evidence>
<feature type="compositionally biased region" description="Basic residues" evidence="1">
    <location>
        <begin position="31"/>
        <end position="45"/>
    </location>
</feature>
<feature type="compositionally biased region" description="Polar residues" evidence="1">
    <location>
        <begin position="165"/>
        <end position="177"/>
    </location>
</feature>
<feature type="region of interest" description="Disordered" evidence="1">
    <location>
        <begin position="483"/>
        <end position="542"/>
    </location>
</feature>
<reference evidence="4" key="2">
    <citation type="submission" date="2015-01" db="EMBL/GenBank/DDBJ databases">
        <title>Evolutionary Origins and Diversification of the Mycorrhizal Mutualists.</title>
        <authorList>
            <consortium name="DOE Joint Genome Institute"/>
            <consortium name="Mycorrhizal Genomics Consortium"/>
            <person name="Kohler A."/>
            <person name="Kuo A."/>
            <person name="Nagy L.G."/>
            <person name="Floudas D."/>
            <person name="Copeland A."/>
            <person name="Barry K.W."/>
            <person name="Cichocki N."/>
            <person name="Veneault-Fourrey C."/>
            <person name="LaButti K."/>
            <person name="Lindquist E.A."/>
            <person name="Lipzen A."/>
            <person name="Lundell T."/>
            <person name="Morin E."/>
            <person name="Murat C."/>
            <person name="Riley R."/>
            <person name="Ohm R."/>
            <person name="Sun H."/>
            <person name="Tunlid A."/>
            <person name="Henrissat B."/>
            <person name="Grigoriev I.V."/>
            <person name="Hibbett D.S."/>
            <person name="Martin F."/>
        </authorList>
    </citation>
    <scope>NUCLEOTIDE SEQUENCE [LARGE SCALE GENOMIC DNA]</scope>
    <source>
        <strain evidence="4">Foug A</strain>
    </source>
</reference>
<feature type="domain" description="C2 NT-type" evidence="2">
    <location>
        <begin position="108"/>
        <end position="441"/>
    </location>
</feature>
<feature type="compositionally biased region" description="Low complexity" evidence="1">
    <location>
        <begin position="16"/>
        <end position="28"/>
    </location>
</feature>
<feature type="compositionally biased region" description="Low complexity" evidence="1">
    <location>
        <begin position="212"/>
        <end position="223"/>
    </location>
</feature>
<accession>A0A0C2ZET9</accession>
<reference evidence="3 4" key="1">
    <citation type="submission" date="2014-04" db="EMBL/GenBank/DDBJ databases">
        <authorList>
            <consortium name="DOE Joint Genome Institute"/>
            <person name="Kuo A."/>
            <person name="Kohler A."/>
            <person name="Nagy L.G."/>
            <person name="Floudas D."/>
            <person name="Copeland A."/>
            <person name="Barry K.W."/>
            <person name="Cichocki N."/>
            <person name="Veneault-Fourrey C."/>
            <person name="LaButti K."/>
            <person name="Lindquist E.A."/>
            <person name="Lipzen A."/>
            <person name="Lundell T."/>
            <person name="Morin E."/>
            <person name="Murat C."/>
            <person name="Sun H."/>
            <person name="Tunlid A."/>
            <person name="Henrissat B."/>
            <person name="Grigoriev I.V."/>
            <person name="Hibbett D.S."/>
            <person name="Martin F."/>
            <person name="Nordberg H.P."/>
            <person name="Cantor M.N."/>
            <person name="Hua S.X."/>
        </authorList>
    </citation>
    <scope>NUCLEOTIDE SEQUENCE [LARGE SCALE GENOMIC DNA]</scope>
    <source>
        <strain evidence="3 4">Foug A</strain>
    </source>
</reference>
<organism evidence="3 4">
    <name type="scientific">Scleroderma citrinum Foug A</name>
    <dbReference type="NCBI Taxonomy" id="1036808"/>
    <lineage>
        <taxon>Eukaryota</taxon>
        <taxon>Fungi</taxon>
        <taxon>Dikarya</taxon>
        <taxon>Basidiomycota</taxon>
        <taxon>Agaricomycotina</taxon>
        <taxon>Agaricomycetes</taxon>
        <taxon>Agaricomycetidae</taxon>
        <taxon>Boletales</taxon>
        <taxon>Sclerodermatineae</taxon>
        <taxon>Sclerodermataceae</taxon>
        <taxon>Scleroderma</taxon>
    </lineage>
</organism>
<feature type="compositionally biased region" description="Polar residues" evidence="1">
    <location>
        <begin position="1"/>
        <end position="15"/>
    </location>
</feature>
<keyword evidence="4" id="KW-1185">Reference proteome</keyword>
<feature type="compositionally biased region" description="Polar residues" evidence="1">
    <location>
        <begin position="91"/>
        <end position="100"/>
    </location>
</feature>
<gene>
    <name evidence="3" type="ORF">SCLCIDRAFT_33434</name>
</gene>
<dbReference type="STRING" id="1036808.A0A0C2ZET9"/>
<dbReference type="InterPro" id="IPR039931">
    <property type="entry name" value="EEIG1/2-like"/>
</dbReference>
<evidence type="ECO:0000313" key="4">
    <source>
        <dbReference type="Proteomes" id="UP000053989"/>
    </source>
</evidence>
<feature type="compositionally biased region" description="Basic and acidic residues" evidence="1">
    <location>
        <begin position="178"/>
        <end position="197"/>
    </location>
</feature>
<feature type="compositionally biased region" description="Polar residues" evidence="1">
    <location>
        <begin position="315"/>
        <end position="326"/>
    </location>
</feature>
<evidence type="ECO:0000256" key="1">
    <source>
        <dbReference type="SAM" id="MobiDB-lite"/>
    </source>
</evidence>
<evidence type="ECO:0000259" key="2">
    <source>
        <dbReference type="PROSITE" id="PS51840"/>
    </source>
</evidence>
<feature type="region of interest" description="Disordered" evidence="1">
    <location>
        <begin position="149"/>
        <end position="198"/>
    </location>
</feature>
<feature type="region of interest" description="Disordered" evidence="1">
    <location>
        <begin position="315"/>
        <end position="343"/>
    </location>
</feature>
<dbReference type="AlphaFoldDB" id="A0A0C2ZET9"/>
<dbReference type="Pfam" id="PF10358">
    <property type="entry name" value="NT-C2"/>
    <property type="match status" value="1"/>
</dbReference>
<dbReference type="InParanoid" id="A0A0C2ZET9"/>
<dbReference type="PANTHER" id="PTHR21456">
    <property type="entry name" value="FAMILY WITH SEQUENCE SIMILARITY 102"/>
    <property type="match status" value="1"/>
</dbReference>
<name>A0A0C2ZET9_9AGAM</name>
<feature type="compositionally biased region" description="Basic residues" evidence="1">
    <location>
        <begin position="517"/>
        <end position="529"/>
    </location>
</feature>
<dbReference type="HOGENOM" id="CLU_019140_0_0_1"/>
<dbReference type="InterPro" id="IPR019448">
    <property type="entry name" value="NT-C2"/>
</dbReference>
<dbReference type="OrthoDB" id="3365224at2759"/>
<feature type="region of interest" description="Disordered" evidence="1">
    <location>
        <begin position="1"/>
        <end position="102"/>
    </location>
</feature>
<dbReference type="PANTHER" id="PTHR21456:SF1">
    <property type="entry name" value="C2 NT-TYPE DOMAIN-CONTAINING PROTEIN"/>
    <property type="match status" value="1"/>
</dbReference>
<dbReference type="EMBL" id="KN822257">
    <property type="protein sequence ID" value="KIM51447.1"/>
    <property type="molecule type" value="Genomic_DNA"/>
</dbReference>
<protein>
    <recommendedName>
        <fullName evidence="2">C2 NT-type domain-containing protein</fullName>
    </recommendedName>
</protein>
<feature type="region of interest" description="Disordered" evidence="1">
    <location>
        <begin position="212"/>
        <end position="236"/>
    </location>
</feature>
<dbReference type="PROSITE" id="PS51840">
    <property type="entry name" value="C2_NT"/>
    <property type="match status" value="1"/>
</dbReference>